<evidence type="ECO:0000313" key="2">
    <source>
        <dbReference type="EMBL" id="ABK99387.1"/>
    </source>
</evidence>
<dbReference type="EMBL" id="CP000482">
    <property type="protein sequence ID" value="ABK99387.1"/>
    <property type="molecule type" value="Genomic_DNA"/>
</dbReference>
<keyword evidence="3" id="KW-1185">Reference proteome</keyword>
<proteinExistence type="predicted"/>
<dbReference type="OrthoDB" id="5397902at2"/>
<reference evidence="2 3" key="1">
    <citation type="submission" date="2006-10" db="EMBL/GenBank/DDBJ databases">
        <title>Complete sequence of chromosome of Pelobacter propionicus DSM 2379.</title>
        <authorList>
            <consortium name="US DOE Joint Genome Institute"/>
            <person name="Copeland A."/>
            <person name="Lucas S."/>
            <person name="Lapidus A."/>
            <person name="Barry K."/>
            <person name="Detter J.C."/>
            <person name="Glavina del Rio T."/>
            <person name="Hammon N."/>
            <person name="Israni S."/>
            <person name="Dalin E."/>
            <person name="Tice H."/>
            <person name="Pitluck S."/>
            <person name="Saunders E."/>
            <person name="Brettin T."/>
            <person name="Bruce D."/>
            <person name="Han C."/>
            <person name="Tapia R."/>
            <person name="Schmutz J."/>
            <person name="Larimer F."/>
            <person name="Land M."/>
            <person name="Hauser L."/>
            <person name="Kyrpides N."/>
            <person name="Kim E."/>
            <person name="Lovley D."/>
            <person name="Richardson P."/>
        </authorList>
    </citation>
    <scope>NUCLEOTIDE SEQUENCE [LARGE SCALE GENOMIC DNA]</scope>
    <source>
        <strain evidence="3">DSM 2379 / NBRC 103807 / OttBd1</strain>
    </source>
</reference>
<accession>A1APW7</accession>
<sequence>MSLEERPSQAGQQLRRLCNEIQLFDLCDLEHCSYKEGRFCTRTELLARFEHISDEDECAPLRNAREEDDLDGELGGYDSDYDDDVGSDDGFGEQEV</sequence>
<evidence type="ECO:0000256" key="1">
    <source>
        <dbReference type="SAM" id="MobiDB-lite"/>
    </source>
</evidence>
<gene>
    <name evidence="2" type="ordered locus">Ppro_1775</name>
</gene>
<dbReference type="KEGG" id="ppd:Ppro_1775"/>
<feature type="compositionally biased region" description="Acidic residues" evidence="1">
    <location>
        <begin position="79"/>
        <end position="96"/>
    </location>
</feature>
<protein>
    <submittedName>
        <fullName evidence="2">Uncharacterized protein</fullName>
    </submittedName>
</protein>
<dbReference type="STRING" id="338966.Ppro_1775"/>
<evidence type="ECO:0000313" key="3">
    <source>
        <dbReference type="Proteomes" id="UP000006732"/>
    </source>
</evidence>
<dbReference type="HOGENOM" id="CLU_176910_0_0_7"/>
<dbReference type="RefSeq" id="WP_011735664.1">
    <property type="nucleotide sequence ID" value="NC_008609.1"/>
</dbReference>
<dbReference type="Proteomes" id="UP000006732">
    <property type="component" value="Chromosome"/>
</dbReference>
<feature type="region of interest" description="Disordered" evidence="1">
    <location>
        <begin position="60"/>
        <end position="96"/>
    </location>
</feature>
<dbReference type="AlphaFoldDB" id="A1APW7"/>
<name>A1APW7_PELPD</name>
<organism evidence="2 3">
    <name type="scientific">Pelobacter propionicus (strain DSM 2379 / NBRC 103807 / OttBd1)</name>
    <dbReference type="NCBI Taxonomy" id="338966"/>
    <lineage>
        <taxon>Bacteria</taxon>
        <taxon>Pseudomonadati</taxon>
        <taxon>Thermodesulfobacteriota</taxon>
        <taxon>Desulfuromonadia</taxon>
        <taxon>Desulfuromonadales</taxon>
        <taxon>Desulfuromonadaceae</taxon>
        <taxon>Pelobacter</taxon>
    </lineage>
</organism>
<dbReference type="eggNOG" id="ENOG502ZJ6E">
    <property type="taxonomic scope" value="Bacteria"/>
</dbReference>